<evidence type="ECO:0000256" key="2">
    <source>
        <dbReference type="SAM" id="SignalP"/>
    </source>
</evidence>
<feature type="domain" description="Chitin-binding type-2" evidence="3">
    <location>
        <begin position="515"/>
        <end position="577"/>
    </location>
</feature>
<feature type="signal peptide" evidence="2">
    <location>
        <begin position="1"/>
        <end position="19"/>
    </location>
</feature>
<dbReference type="GO" id="GO:0008061">
    <property type="term" value="F:chitin binding"/>
    <property type="evidence" value="ECO:0007669"/>
    <property type="project" value="InterPro"/>
</dbReference>
<dbReference type="OrthoDB" id="6146172at2759"/>
<feature type="region of interest" description="Disordered" evidence="1">
    <location>
        <begin position="181"/>
        <end position="203"/>
    </location>
</feature>
<feature type="compositionally biased region" description="Basic and acidic residues" evidence="1">
    <location>
        <begin position="181"/>
        <end position="193"/>
    </location>
</feature>
<dbReference type="InterPro" id="IPR013320">
    <property type="entry name" value="ConA-like_dom_sf"/>
</dbReference>
<gene>
    <name evidence="4" type="ORF">MGAL_10B028897</name>
</gene>
<dbReference type="Gene3D" id="2.170.140.10">
    <property type="entry name" value="Chitin binding domain"/>
    <property type="match status" value="1"/>
</dbReference>
<proteinExistence type="predicted"/>
<dbReference type="InterPro" id="IPR036508">
    <property type="entry name" value="Chitin-bd_dom_sf"/>
</dbReference>
<dbReference type="PROSITE" id="PS50940">
    <property type="entry name" value="CHIT_BIND_II"/>
    <property type="match status" value="1"/>
</dbReference>
<accession>A0A8B6CGF1</accession>
<feature type="compositionally biased region" description="Polar residues" evidence="1">
    <location>
        <begin position="215"/>
        <end position="235"/>
    </location>
</feature>
<sequence>MNPVLSLLIFIVNINTIYGIPDFNLFPFEIDEDLLFALRFQRWHRNNHGLNNNWFQRNTFPNHNVANILKPRQSLKGWLLQQIAKSKIQTFRTSSASTSTRQNEVSTPSLLKLLSTQTQQEVENINYSNDDDSHKNVYNKNSDLSFEKSKDNLNAEIIDVPVNKFDPIPQFDSHQSALKEQFDSHHSALKEQDSYPSIDKSNTVSPYITTRTHASTISETTVSESPTTRKTSVESNLDKKRHKTKNVERNVAMVITTTTAVPSTITVVKMSPEPSTIALLKDVRKTLSNGKTLESGGLTIFGEEKNKDTVQYLQPMKNTEEIFRNDLKQIFKHLTTTPGSSMLDPQYTITKEYKPATVEFRPLSEIYKIVTPAYRDIISRNSSKNSISVRSRQNGEIFLKVQNDSPFSKQSKNRTHEESRIFHVPSVTATTQWPFLNGLTVNSFDSTFKSPIESHEPLVAAPTKSTPTKRSSAVGVPVQLPVISSDMVQENYLANIAMNNGNIMALERIAAQGACTGCKMENGAGYNSHPTDCDKYTQCLFDKEGSVTAFYRDCPWGQYWNQEILSCQPPKHAMCKNDPCLNVRFETYAAKSSCRAYWECQGHSVPMCCPQGQAYLPNVGCVPDTSCHDECQSDNVPKYSGCDKRIHSRDPAMFEQLVPGHGWVKMHCAAGTQFSPAECSCSLTTSSKYLPQECKSLMFLEFTNHISDSSGNDVFVSNENVQVKDGVAYFNGSARLVIPQFTNAELGNNFGFRIRFKETKAFPSSGSRQSIINNGDCGDLGSVRLTINDNNVEFGLETDGEERPKELSIRKPSVEWTEVVYYVTDNKLNGWVNGEASSVKASGQIEKRKCALQIGHGEGFSNFVGFIDEVEFFRCDSGDWKRYSSVNPILPIVTPTKSITKSTTKSPITSTKMSTEKSTMSNNGIFVTIPTEPATIPQTTRHWIDKTLPPIDFQTLPTFTTPPTTNNLLYGCLP</sequence>
<evidence type="ECO:0000313" key="4">
    <source>
        <dbReference type="EMBL" id="VDI05156.1"/>
    </source>
</evidence>
<keyword evidence="5" id="KW-1185">Reference proteome</keyword>
<name>A0A8B6CGF1_MYTGA</name>
<protein>
    <recommendedName>
        <fullName evidence="3">Chitin-binding type-2 domain-containing protein</fullName>
    </recommendedName>
</protein>
<dbReference type="GO" id="GO:0005576">
    <property type="term" value="C:extracellular region"/>
    <property type="evidence" value="ECO:0007669"/>
    <property type="project" value="InterPro"/>
</dbReference>
<dbReference type="Pfam" id="PF01607">
    <property type="entry name" value="CBM_14"/>
    <property type="match status" value="1"/>
</dbReference>
<organism evidence="4 5">
    <name type="scientific">Mytilus galloprovincialis</name>
    <name type="common">Mediterranean mussel</name>
    <dbReference type="NCBI Taxonomy" id="29158"/>
    <lineage>
        <taxon>Eukaryota</taxon>
        <taxon>Metazoa</taxon>
        <taxon>Spiralia</taxon>
        <taxon>Lophotrochozoa</taxon>
        <taxon>Mollusca</taxon>
        <taxon>Bivalvia</taxon>
        <taxon>Autobranchia</taxon>
        <taxon>Pteriomorphia</taxon>
        <taxon>Mytilida</taxon>
        <taxon>Mytiloidea</taxon>
        <taxon>Mytilidae</taxon>
        <taxon>Mytilinae</taxon>
        <taxon>Mytilus</taxon>
    </lineage>
</organism>
<keyword evidence="2" id="KW-0732">Signal</keyword>
<dbReference type="InterPro" id="IPR002557">
    <property type="entry name" value="Chitin-bd_dom"/>
</dbReference>
<dbReference type="EMBL" id="UYJE01001780">
    <property type="protein sequence ID" value="VDI05156.1"/>
    <property type="molecule type" value="Genomic_DNA"/>
</dbReference>
<dbReference type="Proteomes" id="UP000596742">
    <property type="component" value="Unassembled WGS sequence"/>
</dbReference>
<reference evidence="4" key="1">
    <citation type="submission" date="2018-11" db="EMBL/GenBank/DDBJ databases">
        <authorList>
            <person name="Alioto T."/>
            <person name="Alioto T."/>
        </authorList>
    </citation>
    <scope>NUCLEOTIDE SEQUENCE</scope>
</reference>
<evidence type="ECO:0000313" key="5">
    <source>
        <dbReference type="Proteomes" id="UP000596742"/>
    </source>
</evidence>
<dbReference type="AlphaFoldDB" id="A0A8B6CGF1"/>
<dbReference type="SMART" id="SM00494">
    <property type="entry name" value="ChtBD2"/>
    <property type="match status" value="2"/>
</dbReference>
<feature type="region of interest" description="Disordered" evidence="1">
    <location>
        <begin position="215"/>
        <end position="243"/>
    </location>
</feature>
<feature type="chain" id="PRO_5032888294" description="Chitin-binding type-2 domain-containing protein" evidence="2">
    <location>
        <begin position="20"/>
        <end position="974"/>
    </location>
</feature>
<dbReference type="SUPFAM" id="SSF57625">
    <property type="entry name" value="Invertebrate chitin-binding proteins"/>
    <property type="match status" value="1"/>
</dbReference>
<evidence type="ECO:0000259" key="3">
    <source>
        <dbReference type="PROSITE" id="PS50940"/>
    </source>
</evidence>
<dbReference type="SUPFAM" id="SSF49899">
    <property type="entry name" value="Concanavalin A-like lectins/glucanases"/>
    <property type="match status" value="1"/>
</dbReference>
<evidence type="ECO:0000256" key="1">
    <source>
        <dbReference type="SAM" id="MobiDB-lite"/>
    </source>
</evidence>
<comment type="caution">
    <text evidence="4">The sequence shown here is derived from an EMBL/GenBank/DDBJ whole genome shotgun (WGS) entry which is preliminary data.</text>
</comment>